<accession>D6CRL3</accession>
<organism evidence="1 3">
    <name type="scientific">Thiomonas arsenitoxydans (strain DSM 22701 / CIP 110005 / 3As)</name>
    <dbReference type="NCBI Taxonomy" id="426114"/>
    <lineage>
        <taxon>Bacteria</taxon>
        <taxon>Pseudomonadati</taxon>
        <taxon>Pseudomonadota</taxon>
        <taxon>Betaproteobacteria</taxon>
        <taxon>Burkholderiales</taxon>
        <taxon>Thiomonas</taxon>
    </lineage>
</organism>
<dbReference type="EMBL" id="FP475956">
    <property type="protein sequence ID" value="CAZ87254.1"/>
    <property type="molecule type" value="Genomic_DNA"/>
</dbReference>
<reference evidence="2 4" key="4">
    <citation type="submission" date="2015-03" db="EMBL/GenBank/DDBJ databases">
        <authorList>
            <person name="Regsiter A."/>
            <person name="william w."/>
        </authorList>
    </citation>
    <scope>NUCLEOTIDE SEQUENCE [LARGE SCALE GENOMIC DNA]</scope>
    <source>
        <strain evidence="2 4">CB1</strain>
    </source>
</reference>
<dbReference type="HOGENOM" id="CLU_3359046_0_0_4"/>
<proteinExistence type="predicted"/>
<dbReference type="KEGG" id="thi:THI_0511"/>
<evidence type="ECO:0000313" key="3">
    <source>
        <dbReference type="Proteomes" id="UP000002372"/>
    </source>
</evidence>
<evidence type="ECO:0000313" key="2">
    <source>
        <dbReference type="EMBL" id="CQR30103.1"/>
    </source>
</evidence>
<protein>
    <submittedName>
        <fullName evidence="1">Uncharacterized protein</fullName>
    </submittedName>
</protein>
<evidence type="ECO:0000313" key="4">
    <source>
        <dbReference type="Proteomes" id="UP000078599"/>
    </source>
</evidence>
<dbReference type="EMBL" id="CTRI01000006">
    <property type="protein sequence ID" value="CQR30103.1"/>
    <property type="molecule type" value="Genomic_DNA"/>
</dbReference>
<sequence>MGHHPRADSRAWLRNIWAIRVVACQTKQGDVNGEAS</sequence>
<name>D6CRL3_THIA3</name>
<reference evidence="1" key="3">
    <citation type="submission" date="2010-07" db="EMBL/GenBank/DDBJ databases">
        <authorList>
            <person name="Genoscope - CEA"/>
        </authorList>
    </citation>
    <scope>NUCLEOTIDE SEQUENCE</scope>
    <source>
        <strain evidence="1">3As</strain>
    </source>
</reference>
<dbReference type="Proteomes" id="UP000078599">
    <property type="component" value="Unassembled WGS sequence"/>
</dbReference>
<reference key="1">
    <citation type="submission" date="2009-07" db="EMBL/GenBank/DDBJ databases">
        <authorList>
            <person name="Genoscope - CEA"/>
        </authorList>
    </citation>
    <scope>NUCLEOTIDE SEQUENCE</scope>
    <source>
        <strain>3As</strain>
    </source>
</reference>
<dbReference type="AlphaFoldDB" id="D6CRL3"/>
<evidence type="ECO:0000313" key="1">
    <source>
        <dbReference type="EMBL" id="CAZ87254.1"/>
    </source>
</evidence>
<reference evidence="3" key="2">
    <citation type="journal article" date="2010" name="PLoS Genet.">
        <title>Structure, function, and evolution of the Thiomonas spp. genome.</title>
        <authorList>
            <person name="Arsene-Ploetze F."/>
            <person name="Koechler S."/>
            <person name="Marchal M."/>
            <person name="Coppee J.Y."/>
            <person name="Chandler M."/>
            <person name="Bonnefoy V."/>
            <person name="Brochier-Armanet C."/>
            <person name="Barakat M."/>
            <person name="Barbe V."/>
            <person name="Battaglia-Brunet F."/>
            <person name="Bruneel O."/>
            <person name="Bryan C.G."/>
            <person name="Cleiss-Arnold J."/>
            <person name="Cruveiller S."/>
            <person name="Erhardt M."/>
            <person name="Heinrich-Salmeron A."/>
            <person name="Hommais F."/>
            <person name="Joulian C."/>
            <person name="Krin E."/>
            <person name="Lieutaud A."/>
            <person name="Lievremont D."/>
            <person name="Michel C."/>
            <person name="Muller D."/>
            <person name="Ortet P."/>
            <person name="Proux C."/>
            <person name="Siguier P."/>
            <person name="Roche D."/>
            <person name="Rouy Z."/>
            <person name="Salvignol G."/>
            <person name="Slyemi D."/>
            <person name="Talla E."/>
            <person name="Weiss S."/>
            <person name="Weissenbach J."/>
            <person name="Medigue C."/>
            <person name="Bertin P.N."/>
        </authorList>
    </citation>
    <scope>NUCLEOTIDE SEQUENCE [LARGE SCALE GENOMIC DNA]</scope>
    <source>
        <strain evidence="3">DSM 22701 / CIP 110005 / 3As</strain>
    </source>
</reference>
<dbReference type="Proteomes" id="UP000002372">
    <property type="component" value="Chromosome"/>
</dbReference>
<keyword evidence="4" id="KW-1185">Reference proteome</keyword>
<gene>
    <name evidence="1" type="ordered locus">THI_0511</name>
    <name evidence="2" type="ORF">THICB1_140004</name>
</gene>